<feature type="domain" description="DUF4240" evidence="2">
    <location>
        <begin position="1"/>
        <end position="102"/>
    </location>
</feature>
<reference evidence="3" key="1">
    <citation type="journal article" date="2014" name="Int. J. Syst. Evol. Microbiol.">
        <title>Complete genome sequence of Corynebacterium casei LMG S-19264T (=DSM 44701T), isolated from a smear-ripened cheese.</title>
        <authorList>
            <consortium name="US DOE Joint Genome Institute (JGI-PGF)"/>
            <person name="Walter F."/>
            <person name="Albersmeier A."/>
            <person name="Kalinowski J."/>
            <person name="Ruckert C."/>
        </authorList>
    </citation>
    <scope>NUCLEOTIDE SEQUENCE</scope>
    <source>
        <strain evidence="3">CGMCC 4.7308</strain>
    </source>
</reference>
<evidence type="ECO:0000256" key="1">
    <source>
        <dbReference type="SAM" id="MobiDB-lite"/>
    </source>
</evidence>
<dbReference type="EMBL" id="BMNA01000003">
    <property type="protein sequence ID" value="GGL98524.1"/>
    <property type="molecule type" value="Genomic_DNA"/>
</dbReference>
<proteinExistence type="predicted"/>
<dbReference type="Proteomes" id="UP000655208">
    <property type="component" value="Unassembled WGS sequence"/>
</dbReference>
<gene>
    <name evidence="3" type="ORF">GCM10011594_18020</name>
</gene>
<dbReference type="RefSeq" id="WP_188941178.1">
    <property type="nucleotide sequence ID" value="NZ_BMNA01000003.1"/>
</dbReference>
<protein>
    <recommendedName>
        <fullName evidence="2">DUF4240 domain-containing protein</fullName>
    </recommendedName>
</protein>
<dbReference type="AlphaFoldDB" id="A0A917WFN6"/>
<dbReference type="Pfam" id="PF14024">
    <property type="entry name" value="DUF4240"/>
    <property type="match status" value="1"/>
</dbReference>
<evidence type="ECO:0000313" key="4">
    <source>
        <dbReference type="Proteomes" id="UP000655208"/>
    </source>
</evidence>
<comment type="caution">
    <text evidence="3">The sequence shown here is derived from an EMBL/GenBank/DDBJ whole genome shotgun (WGS) entry which is preliminary data.</text>
</comment>
<name>A0A917WFN6_9ACTN</name>
<keyword evidence="4" id="KW-1185">Reference proteome</keyword>
<evidence type="ECO:0000313" key="3">
    <source>
        <dbReference type="EMBL" id="GGL98524.1"/>
    </source>
</evidence>
<organism evidence="3 4">
    <name type="scientific">Nakamurella endophytica</name>
    <dbReference type="NCBI Taxonomy" id="1748367"/>
    <lineage>
        <taxon>Bacteria</taxon>
        <taxon>Bacillati</taxon>
        <taxon>Actinomycetota</taxon>
        <taxon>Actinomycetes</taxon>
        <taxon>Nakamurellales</taxon>
        <taxon>Nakamurellaceae</taxon>
        <taxon>Nakamurella</taxon>
    </lineage>
</organism>
<feature type="region of interest" description="Disordered" evidence="1">
    <location>
        <begin position="125"/>
        <end position="149"/>
    </location>
</feature>
<reference evidence="3" key="2">
    <citation type="submission" date="2020-09" db="EMBL/GenBank/DDBJ databases">
        <authorList>
            <person name="Sun Q."/>
            <person name="Zhou Y."/>
        </authorList>
    </citation>
    <scope>NUCLEOTIDE SEQUENCE</scope>
    <source>
        <strain evidence="3">CGMCC 4.7308</strain>
    </source>
</reference>
<evidence type="ECO:0000259" key="2">
    <source>
        <dbReference type="Pfam" id="PF14024"/>
    </source>
</evidence>
<sequence>MTEGDFWTLIAALGGSIDRIAAEGLADQLRARGEDAVTGFADHLAAALYAIDTSTGADQLIVDPTAGPEPMTMSDDLFRYARCAVVAAGRPTWQRGPGRPDANGRRLGGLRREWLLTVAPDAYGAPTGRPWTHETPVCYETGSNPDGWP</sequence>
<accession>A0A917WFN6</accession>
<dbReference type="InterPro" id="IPR025334">
    <property type="entry name" value="DUF4240"/>
</dbReference>